<evidence type="ECO:0000313" key="4">
    <source>
        <dbReference type="EMBL" id="SCW88894.1"/>
    </source>
</evidence>
<keyword evidence="2" id="KW-0012">Acyltransferase</keyword>
<dbReference type="SUPFAM" id="SSF55729">
    <property type="entry name" value="Acyl-CoA N-acyltransferases (Nat)"/>
    <property type="match status" value="1"/>
</dbReference>
<dbReference type="InterPro" id="IPR000182">
    <property type="entry name" value="GNAT_dom"/>
</dbReference>
<evidence type="ECO:0000313" key="5">
    <source>
        <dbReference type="Proteomes" id="UP000199542"/>
    </source>
</evidence>
<dbReference type="PANTHER" id="PTHR43877:SF2">
    <property type="entry name" value="AMINOALKYLPHOSPHONATE N-ACETYLTRANSFERASE-RELATED"/>
    <property type="match status" value="1"/>
</dbReference>
<accession>A0A1G4U5J4</accession>
<protein>
    <submittedName>
        <fullName evidence="4">Acetyltransferase (GNAT) family protein</fullName>
    </submittedName>
</protein>
<dbReference type="CDD" id="cd04301">
    <property type="entry name" value="NAT_SF"/>
    <property type="match status" value="1"/>
</dbReference>
<name>A0A1G4U5J4_9HYPH</name>
<evidence type="ECO:0000259" key="3">
    <source>
        <dbReference type="PROSITE" id="PS51186"/>
    </source>
</evidence>
<evidence type="ECO:0000256" key="1">
    <source>
        <dbReference type="ARBA" id="ARBA00022679"/>
    </source>
</evidence>
<dbReference type="Proteomes" id="UP000199542">
    <property type="component" value="Unassembled WGS sequence"/>
</dbReference>
<gene>
    <name evidence="4" type="ORF">SAMN02927900_06160</name>
</gene>
<organism evidence="4 5">
    <name type="scientific">Rhizobium mongolense subsp. loessense</name>
    <dbReference type="NCBI Taxonomy" id="158890"/>
    <lineage>
        <taxon>Bacteria</taxon>
        <taxon>Pseudomonadati</taxon>
        <taxon>Pseudomonadota</taxon>
        <taxon>Alphaproteobacteria</taxon>
        <taxon>Hyphomicrobiales</taxon>
        <taxon>Rhizobiaceae</taxon>
        <taxon>Rhizobium/Agrobacterium group</taxon>
        <taxon>Rhizobium</taxon>
    </lineage>
</organism>
<dbReference type="PANTHER" id="PTHR43877">
    <property type="entry name" value="AMINOALKYLPHOSPHONATE N-ACETYLTRANSFERASE-RELATED-RELATED"/>
    <property type="match status" value="1"/>
</dbReference>
<dbReference type="AlphaFoldDB" id="A0A1G4U5J4"/>
<evidence type="ECO:0000256" key="2">
    <source>
        <dbReference type="ARBA" id="ARBA00023315"/>
    </source>
</evidence>
<dbReference type="InterPro" id="IPR016181">
    <property type="entry name" value="Acyl_CoA_acyltransferase"/>
</dbReference>
<dbReference type="GO" id="GO:0016747">
    <property type="term" value="F:acyltransferase activity, transferring groups other than amino-acyl groups"/>
    <property type="evidence" value="ECO:0007669"/>
    <property type="project" value="InterPro"/>
</dbReference>
<dbReference type="EMBL" id="FMTM01000018">
    <property type="protein sequence ID" value="SCW88894.1"/>
    <property type="molecule type" value="Genomic_DNA"/>
</dbReference>
<dbReference type="Gene3D" id="3.40.630.30">
    <property type="match status" value="1"/>
</dbReference>
<reference evidence="4 5" key="1">
    <citation type="submission" date="2016-10" db="EMBL/GenBank/DDBJ databases">
        <authorList>
            <person name="de Groot N.N."/>
        </authorList>
    </citation>
    <scope>NUCLEOTIDE SEQUENCE [LARGE SCALE GENOMIC DNA]</scope>
    <source>
        <strain evidence="4 5">CGMCC 1.3401</strain>
    </source>
</reference>
<dbReference type="InterPro" id="IPR050832">
    <property type="entry name" value="Bact_Acetyltransf"/>
</dbReference>
<proteinExistence type="predicted"/>
<keyword evidence="1 4" id="KW-0808">Transferase</keyword>
<sequence length="161" mass="18041">MTITIVSTADRPDLVTTTGTWRWEEFVKDGMELSEILRLEAECASNGALMPTVLVMLDEQRPVGMVALCLDDLEGRPDLNPWLAELYVDPAHRGKGHALRLIEELEALARSSDIERLSLYTSTAQGLYSLAGWTTTETFERRGKTFSHFPSCRSTYSCILL</sequence>
<feature type="domain" description="N-acetyltransferase" evidence="3">
    <location>
        <begin position="1"/>
        <end position="156"/>
    </location>
</feature>
<dbReference type="Pfam" id="PF00583">
    <property type="entry name" value="Acetyltransf_1"/>
    <property type="match status" value="1"/>
</dbReference>
<dbReference type="PROSITE" id="PS51186">
    <property type="entry name" value="GNAT"/>
    <property type="match status" value="1"/>
</dbReference>